<accession>A0A7S4V2H5</accession>
<gene>
    <name evidence="2" type="ORF">AMON00008_LOCUS56</name>
</gene>
<dbReference type="EMBL" id="HBNR01000073">
    <property type="protein sequence ID" value="CAE4560437.1"/>
    <property type="molecule type" value="Transcribed_RNA"/>
</dbReference>
<protein>
    <recommendedName>
        <fullName evidence="1">Endoplasmic reticulum resident protein 29 C-terminal domain-containing protein</fullName>
    </recommendedName>
</protein>
<sequence>MAAAARVGRREYDAEVRRHLEAVGELITGEEKVGRVPELAALAGEFAGMDVEARARAIAKAREVLIKLTVNGNPAVPAAEAYLEAMQGIVESGKTYVEDTVAELALRVVGKAGTKAGEVKALNRRLNVFMEFMEAADHKRVQGRIRNALGRRAPGKPARQSDEL</sequence>
<feature type="domain" description="Endoplasmic reticulum resident protein 29 C-terminal" evidence="1">
    <location>
        <begin position="34"/>
        <end position="132"/>
    </location>
</feature>
<dbReference type="SUPFAM" id="SSF47933">
    <property type="entry name" value="ERP29 C domain-like"/>
    <property type="match status" value="1"/>
</dbReference>
<evidence type="ECO:0000259" key="1">
    <source>
        <dbReference type="Pfam" id="PF07749"/>
    </source>
</evidence>
<organism evidence="2">
    <name type="scientific">Alexandrium monilatum</name>
    <dbReference type="NCBI Taxonomy" id="311494"/>
    <lineage>
        <taxon>Eukaryota</taxon>
        <taxon>Sar</taxon>
        <taxon>Alveolata</taxon>
        <taxon>Dinophyceae</taxon>
        <taxon>Gonyaulacales</taxon>
        <taxon>Pyrocystaceae</taxon>
        <taxon>Alexandrium</taxon>
    </lineage>
</organism>
<reference evidence="2" key="1">
    <citation type="submission" date="2021-01" db="EMBL/GenBank/DDBJ databases">
        <authorList>
            <person name="Corre E."/>
            <person name="Pelletier E."/>
            <person name="Niang G."/>
            <person name="Scheremetjew M."/>
            <person name="Finn R."/>
            <person name="Kale V."/>
            <person name="Holt S."/>
            <person name="Cochrane G."/>
            <person name="Meng A."/>
            <person name="Brown T."/>
            <person name="Cohen L."/>
        </authorList>
    </citation>
    <scope>NUCLEOTIDE SEQUENCE</scope>
    <source>
        <strain evidence="2">CCMP3105</strain>
    </source>
</reference>
<evidence type="ECO:0000313" key="2">
    <source>
        <dbReference type="EMBL" id="CAE4560437.1"/>
    </source>
</evidence>
<proteinExistence type="predicted"/>
<dbReference type="GO" id="GO:0005783">
    <property type="term" value="C:endoplasmic reticulum"/>
    <property type="evidence" value="ECO:0007669"/>
    <property type="project" value="InterPro"/>
</dbReference>
<name>A0A7S4V2H5_9DINO</name>
<dbReference type="Pfam" id="PF07749">
    <property type="entry name" value="ERp29"/>
    <property type="match status" value="1"/>
</dbReference>
<dbReference type="InterPro" id="IPR011679">
    <property type="entry name" value="ERp29_C"/>
</dbReference>
<dbReference type="AlphaFoldDB" id="A0A7S4V2H5"/>
<dbReference type="InterPro" id="IPR036356">
    <property type="entry name" value="ERp29_C_sf"/>
</dbReference>
<dbReference type="Gene3D" id="1.20.1150.12">
    <property type="entry name" value="Endoplasmic reticulum resident protein 29, C-terminal domain"/>
    <property type="match status" value="1"/>
</dbReference>